<keyword evidence="2" id="KW-1185">Reference proteome</keyword>
<reference evidence="1" key="1">
    <citation type="submission" date="2022-08" db="EMBL/GenBank/DDBJ databases">
        <title>Alicyclobacillus dauci DSM2870, complete genome.</title>
        <authorList>
            <person name="Wang Q."/>
            <person name="Cai R."/>
            <person name="Wang Z."/>
        </authorList>
    </citation>
    <scope>NUCLEOTIDE SEQUENCE</scope>
    <source>
        <strain evidence="1">DSM 28700</strain>
    </source>
</reference>
<accession>A0ABY6Z629</accession>
<dbReference type="EMBL" id="CP104064">
    <property type="protein sequence ID" value="WAH38344.1"/>
    <property type="molecule type" value="Genomic_DNA"/>
</dbReference>
<sequence>MMNLWDSEMLIRLRQEQLERDSTHFWKLDAFYASRRKSQWTGLLPRILRGLVRVERLRTFTSRK</sequence>
<gene>
    <name evidence="1" type="ORF">NZD86_07665</name>
</gene>
<dbReference type="Proteomes" id="UP001164803">
    <property type="component" value="Chromosome"/>
</dbReference>
<evidence type="ECO:0000313" key="2">
    <source>
        <dbReference type="Proteomes" id="UP001164803"/>
    </source>
</evidence>
<organism evidence="1 2">
    <name type="scientific">Alicyclobacillus dauci</name>
    <dbReference type="NCBI Taxonomy" id="1475485"/>
    <lineage>
        <taxon>Bacteria</taxon>
        <taxon>Bacillati</taxon>
        <taxon>Bacillota</taxon>
        <taxon>Bacilli</taxon>
        <taxon>Bacillales</taxon>
        <taxon>Alicyclobacillaceae</taxon>
        <taxon>Alicyclobacillus</taxon>
    </lineage>
</organism>
<name>A0ABY6Z629_9BACL</name>
<protein>
    <submittedName>
        <fullName evidence="1">Uncharacterized protein</fullName>
    </submittedName>
</protein>
<dbReference type="RefSeq" id="WP_268045909.1">
    <property type="nucleotide sequence ID" value="NZ_CP104064.1"/>
</dbReference>
<proteinExistence type="predicted"/>
<evidence type="ECO:0000313" key="1">
    <source>
        <dbReference type="EMBL" id="WAH38344.1"/>
    </source>
</evidence>